<reference evidence="1 2" key="2">
    <citation type="submission" date="2018-05" db="EMBL/GenBank/DDBJ databases">
        <authorList>
            <person name="Lanie J.A."/>
            <person name="Ng W.-L."/>
            <person name="Kazmierczak K.M."/>
            <person name="Andrzejewski T.M."/>
            <person name="Davidsen T.M."/>
            <person name="Wayne K.J."/>
            <person name="Tettelin H."/>
            <person name="Glass J.I."/>
            <person name="Rusch D."/>
            <person name="Podicherti R."/>
            <person name="Tsui H.-C.T."/>
            <person name="Winkler M.E."/>
        </authorList>
    </citation>
    <scope>NUCLEOTIDE SEQUENCE [LARGE SCALE GENOMIC DNA]</scope>
    <source>
        <strain evidence="1 2">C305</strain>
    </source>
</reference>
<evidence type="ECO:0008006" key="3">
    <source>
        <dbReference type="Google" id="ProtNLM"/>
    </source>
</evidence>
<organism evidence="1 2">
    <name type="scientific">Brumimicrobium oceani</name>
    <dbReference type="NCBI Taxonomy" id="2100725"/>
    <lineage>
        <taxon>Bacteria</taxon>
        <taxon>Pseudomonadati</taxon>
        <taxon>Bacteroidota</taxon>
        <taxon>Flavobacteriia</taxon>
        <taxon>Flavobacteriales</taxon>
        <taxon>Crocinitomicaceae</taxon>
        <taxon>Brumimicrobium</taxon>
    </lineage>
</organism>
<dbReference type="AlphaFoldDB" id="A0A2U2XAM3"/>
<protein>
    <recommendedName>
        <fullName evidence="3">Gliding motility lipoprotein GldH</fullName>
    </recommendedName>
</protein>
<evidence type="ECO:0000313" key="1">
    <source>
        <dbReference type="EMBL" id="PWH84807.1"/>
    </source>
</evidence>
<name>A0A2U2XAM3_9FLAO</name>
<dbReference type="InterPro" id="IPR020018">
    <property type="entry name" value="Motility-assoc_lipoprot_GldH"/>
</dbReference>
<accession>A0A2U2XAM3</accession>
<reference evidence="1 2" key="1">
    <citation type="submission" date="2018-05" db="EMBL/GenBank/DDBJ databases">
        <title>Brumimicrobium oceani sp. nov., isolated from coastal sediment.</title>
        <authorList>
            <person name="Kou Y."/>
        </authorList>
    </citation>
    <scope>NUCLEOTIDE SEQUENCE [LARGE SCALE GENOMIC DNA]</scope>
    <source>
        <strain evidence="1 2">C305</strain>
    </source>
</reference>
<keyword evidence="2" id="KW-1185">Reference proteome</keyword>
<dbReference type="Pfam" id="PF14109">
    <property type="entry name" value="GldH_lipo"/>
    <property type="match status" value="1"/>
</dbReference>
<evidence type="ECO:0000313" key="2">
    <source>
        <dbReference type="Proteomes" id="UP000245370"/>
    </source>
</evidence>
<proteinExistence type="predicted"/>
<comment type="caution">
    <text evidence="1">The sequence shown here is derived from an EMBL/GenBank/DDBJ whole genome shotgun (WGS) entry which is preliminary data.</text>
</comment>
<gene>
    <name evidence="1" type="ORF">DIT68_12835</name>
</gene>
<dbReference type="EMBL" id="QFRJ01000011">
    <property type="protein sequence ID" value="PWH84807.1"/>
    <property type="molecule type" value="Genomic_DNA"/>
</dbReference>
<sequence length="184" mass="21122">MSKSQDQRKSVHLVNRMVIKNQRIMEIKTMRKVVKRFSFIAAFALMAFLQSCGENPYFDESYSFDDTSWDKGDTAVFKVEVEDTLTRRDFILSLRTSKDYLYSNLWIYIMITAPDGTTSKVAQKIPMARPNGSWIGKVSGTIVESNLRFDSKAFPIKGEYVFEMVNATQQESITDVLDIGLRVE</sequence>
<dbReference type="Proteomes" id="UP000245370">
    <property type="component" value="Unassembled WGS sequence"/>
</dbReference>